<proteinExistence type="predicted"/>
<protein>
    <submittedName>
        <fullName evidence="2">Uncharacterized protein</fullName>
    </submittedName>
</protein>
<dbReference type="AlphaFoldDB" id="A0A915HQM4"/>
<evidence type="ECO:0000313" key="2">
    <source>
        <dbReference type="WBParaSite" id="nRc.2.0.1.t04024-RA"/>
    </source>
</evidence>
<accession>A0A915HQM4</accession>
<reference evidence="2" key="1">
    <citation type="submission" date="2022-11" db="UniProtKB">
        <authorList>
            <consortium name="WormBaseParasite"/>
        </authorList>
    </citation>
    <scope>IDENTIFICATION</scope>
</reference>
<keyword evidence="1" id="KW-1185">Reference proteome</keyword>
<organism evidence="1 2">
    <name type="scientific">Romanomermis culicivorax</name>
    <name type="common">Nematode worm</name>
    <dbReference type="NCBI Taxonomy" id="13658"/>
    <lineage>
        <taxon>Eukaryota</taxon>
        <taxon>Metazoa</taxon>
        <taxon>Ecdysozoa</taxon>
        <taxon>Nematoda</taxon>
        <taxon>Enoplea</taxon>
        <taxon>Dorylaimia</taxon>
        <taxon>Mermithida</taxon>
        <taxon>Mermithoidea</taxon>
        <taxon>Mermithidae</taxon>
        <taxon>Romanomermis</taxon>
    </lineage>
</organism>
<evidence type="ECO:0000313" key="1">
    <source>
        <dbReference type="Proteomes" id="UP000887565"/>
    </source>
</evidence>
<dbReference type="Proteomes" id="UP000887565">
    <property type="component" value="Unplaced"/>
</dbReference>
<name>A0A915HQM4_ROMCU</name>
<dbReference type="WBParaSite" id="nRc.2.0.1.t04024-RA">
    <property type="protein sequence ID" value="nRc.2.0.1.t04024-RA"/>
    <property type="gene ID" value="nRc.2.0.1.g04024"/>
</dbReference>
<sequence length="136" mass="15897">MIEVMVDIFLGRVQNWNLCRKEMLTRSHLPEDVIHIGIISRNFRTALQDDERSFRNSRIRLQRLTQTLSVQLEKSHRNRKIVRSPRKFVQFCSHNLKKSRVLLLSALDTLGTRHSLAAVFFVRFFVVSLASSTAVF</sequence>